<gene>
    <name evidence="2" type="ORF">Tco_1109950</name>
</gene>
<dbReference type="SUPFAM" id="SSF53098">
    <property type="entry name" value="Ribonuclease H-like"/>
    <property type="match status" value="1"/>
</dbReference>
<comment type="caution">
    <text evidence="2">The sequence shown here is derived from an EMBL/GenBank/DDBJ whole genome shotgun (WGS) entry which is preliminary data.</text>
</comment>
<evidence type="ECO:0000313" key="2">
    <source>
        <dbReference type="EMBL" id="GJT99611.1"/>
    </source>
</evidence>
<keyword evidence="2" id="KW-0695">RNA-directed DNA polymerase</keyword>
<dbReference type="Gene3D" id="3.30.420.10">
    <property type="entry name" value="Ribonuclease H-like superfamily/Ribonuclease H"/>
    <property type="match status" value="1"/>
</dbReference>
<keyword evidence="2" id="KW-0808">Transferase</keyword>
<feature type="region of interest" description="Disordered" evidence="1">
    <location>
        <begin position="1"/>
        <end position="28"/>
    </location>
</feature>
<dbReference type="Proteomes" id="UP001151760">
    <property type="component" value="Unassembled WGS sequence"/>
</dbReference>
<dbReference type="EMBL" id="BQNB010020786">
    <property type="protein sequence ID" value="GJT99611.1"/>
    <property type="molecule type" value="Genomic_DNA"/>
</dbReference>
<accession>A0ABQ5IJS3</accession>
<dbReference type="GO" id="GO:0003964">
    <property type="term" value="F:RNA-directed DNA polymerase activity"/>
    <property type="evidence" value="ECO:0007669"/>
    <property type="project" value="UniProtKB-KW"/>
</dbReference>
<keyword evidence="3" id="KW-1185">Reference proteome</keyword>
<proteinExistence type="predicted"/>
<evidence type="ECO:0000256" key="1">
    <source>
        <dbReference type="SAM" id="MobiDB-lite"/>
    </source>
</evidence>
<reference evidence="2" key="1">
    <citation type="journal article" date="2022" name="Int. J. Mol. Sci.">
        <title>Draft Genome of Tanacetum Coccineum: Genomic Comparison of Closely Related Tanacetum-Family Plants.</title>
        <authorList>
            <person name="Yamashiro T."/>
            <person name="Shiraishi A."/>
            <person name="Nakayama K."/>
            <person name="Satake H."/>
        </authorList>
    </citation>
    <scope>NUCLEOTIDE SEQUENCE</scope>
</reference>
<dbReference type="InterPro" id="IPR012337">
    <property type="entry name" value="RNaseH-like_sf"/>
</dbReference>
<keyword evidence="2" id="KW-0548">Nucleotidyltransferase</keyword>
<reference evidence="2" key="2">
    <citation type="submission" date="2022-01" db="EMBL/GenBank/DDBJ databases">
        <authorList>
            <person name="Yamashiro T."/>
            <person name="Shiraishi A."/>
            <person name="Satake H."/>
            <person name="Nakayama K."/>
        </authorList>
    </citation>
    <scope>NUCLEOTIDE SEQUENCE</scope>
</reference>
<name>A0ABQ5IJS3_9ASTR</name>
<organism evidence="2 3">
    <name type="scientific">Tanacetum coccineum</name>
    <dbReference type="NCBI Taxonomy" id="301880"/>
    <lineage>
        <taxon>Eukaryota</taxon>
        <taxon>Viridiplantae</taxon>
        <taxon>Streptophyta</taxon>
        <taxon>Embryophyta</taxon>
        <taxon>Tracheophyta</taxon>
        <taxon>Spermatophyta</taxon>
        <taxon>Magnoliopsida</taxon>
        <taxon>eudicotyledons</taxon>
        <taxon>Gunneridae</taxon>
        <taxon>Pentapetalae</taxon>
        <taxon>asterids</taxon>
        <taxon>campanulids</taxon>
        <taxon>Asterales</taxon>
        <taxon>Asteraceae</taxon>
        <taxon>Asteroideae</taxon>
        <taxon>Anthemideae</taxon>
        <taxon>Anthemidinae</taxon>
        <taxon>Tanacetum</taxon>
    </lineage>
</organism>
<evidence type="ECO:0000313" key="3">
    <source>
        <dbReference type="Proteomes" id="UP001151760"/>
    </source>
</evidence>
<sequence length="303" mass="33350">MAPRGRPTRLNPDATPTPVTPAPNAPTATTVTEAQLQALINQGVAAAMAEAEASRVRNGYNSNGSGPRPAQTARECSYSEFLKCKPLDFKGTEGVVGLTRVAMITKDNSLSHQESKFVAAALSREKGKRTTEARKPENIKSEDVGGMLIENAKFPEAIRTEKLKKKNHRSRMVTLCLTAGVGYLVMVKAEHQRQSGLVQPEIPQWKWDNITMDFVTKLPKSSQGFAQNFLARTTSVKALGTSLDMSTTYHPQTNRQSERTIQTLEDMLRACVIDFGNGWVKHLPLVEFSYNNSYHASIKAAPF</sequence>
<dbReference type="PANTHER" id="PTHR45835:SF103">
    <property type="entry name" value="RNA-DIRECTED DNA POLYMERASE"/>
    <property type="match status" value="1"/>
</dbReference>
<protein>
    <submittedName>
        <fullName evidence="2">Reverse transcriptase domain-containing protein</fullName>
    </submittedName>
</protein>
<dbReference type="PANTHER" id="PTHR45835">
    <property type="entry name" value="YALI0A06105P"/>
    <property type="match status" value="1"/>
</dbReference>
<dbReference type="InterPro" id="IPR036397">
    <property type="entry name" value="RNaseH_sf"/>
</dbReference>